<dbReference type="OrthoDB" id="7704812at2"/>
<evidence type="ECO:0000313" key="3">
    <source>
        <dbReference type="Proteomes" id="UP000184932"/>
    </source>
</evidence>
<feature type="transmembrane region" description="Helical" evidence="1">
    <location>
        <begin position="235"/>
        <end position="264"/>
    </location>
</feature>
<keyword evidence="3" id="KW-1185">Reference proteome</keyword>
<dbReference type="RefSeq" id="WP_074255632.1">
    <property type="nucleotide sequence ID" value="NZ_FSRL01000001.1"/>
</dbReference>
<dbReference type="Proteomes" id="UP000184932">
    <property type="component" value="Unassembled WGS sequence"/>
</dbReference>
<evidence type="ECO:0000313" key="2">
    <source>
        <dbReference type="EMBL" id="SIN93211.1"/>
    </source>
</evidence>
<feature type="transmembrane region" description="Helical" evidence="1">
    <location>
        <begin position="192"/>
        <end position="215"/>
    </location>
</feature>
<gene>
    <name evidence="2" type="ORF">SAMN05444002_1579</name>
</gene>
<feature type="transmembrane region" description="Helical" evidence="1">
    <location>
        <begin position="147"/>
        <end position="171"/>
    </location>
</feature>
<dbReference type="STRING" id="1217970.SAMN05444002_1579"/>
<organism evidence="2 3">
    <name type="scientific">Vannielia litorea</name>
    <dbReference type="NCBI Taxonomy" id="1217970"/>
    <lineage>
        <taxon>Bacteria</taxon>
        <taxon>Pseudomonadati</taxon>
        <taxon>Pseudomonadota</taxon>
        <taxon>Alphaproteobacteria</taxon>
        <taxon>Rhodobacterales</taxon>
        <taxon>Paracoccaceae</taxon>
        <taxon>Vannielia</taxon>
    </lineage>
</organism>
<dbReference type="AlphaFoldDB" id="A0A1N6FD49"/>
<protein>
    <submittedName>
        <fullName evidence="2">Uncharacterized protein</fullName>
    </submittedName>
</protein>
<keyword evidence="1" id="KW-0812">Transmembrane</keyword>
<proteinExistence type="predicted"/>
<sequence length="279" mass="30674">MESKGIFWPAVAEVWRGRGTALRVIWLPFLLSTLIYELYYRAWPGGVGLPVTIAEFLLFSWAAVGWHRGALLDERPGPFGTRYARPVPRYALGWFFAGLAAGILGIVLFLVLYFLLTRLVGTGAVVMEPSMSGFLLSPLEVVAASPWVALMGLGCLWLVIWLFFHFARALPALAIRRDGTWNDALGGALRRWFASASAWSLLLWIPAGAVYYLAYAALLEHDAALWDAGQEGMPLWAFSLLDLAFNLVYALNVLIGASVLTLAFRRTATLAAPVPKAET</sequence>
<name>A0A1N6FD49_9RHOB</name>
<feature type="transmembrane region" description="Helical" evidence="1">
    <location>
        <begin position="21"/>
        <end position="39"/>
    </location>
</feature>
<evidence type="ECO:0000256" key="1">
    <source>
        <dbReference type="SAM" id="Phobius"/>
    </source>
</evidence>
<feature type="transmembrane region" description="Helical" evidence="1">
    <location>
        <begin position="51"/>
        <end position="71"/>
    </location>
</feature>
<keyword evidence="1" id="KW-0472">Membrane</keyword>
<accession>A0A1N6FD49</accession>
<keyword evidence="1" id="KW-1133">Transmembrane helix</keyword>
<reference evidence="3" key="1">
    <citation type="submission" date="2016-11" db="EMBL/GenBank/DDBJ databases">
        <authorList>
            <person name="Varghese N."/>
            <person name="Submissions S."/>
        </authorList>
    </citation>
    <scope>NUCLEOTIDE SEQUENCE [LARGE SCALE GENOMIC DNA]</scope>
    <source>
        <strain evidence="3">DSM 29440</strain>
    </source>
</reference>
<dbReference type="EMBL" id="FSRL01000001">
    <property type="protein sequence ID" value="SIN93211.1"/>
    <property type="molecule type" value="Genomic_DNA"/>
</dbReference>
<feature type="transmembrane region" description="Helical" evidence="1">
    <location>
        <begin position="92"/>
        <end position="116"/>
    </location>
</feature>